<dbReference type="InterPro" id="IPR011047">
    <property type="entry name" value="Quinoprotein_ADH-like_sf"/>
</dbReference>
<sequence>MFILSNRSVHILEPQSGRIQSFALPPIESIIPPWQNKSIVIDSKGSIYFSNQYNDLLRFSETKGINVLAKWPKEIALRSLLIDRSDVLWVGTNKDGIRKYNLRADMFQAIPYQHDFYTDLFVRELGIPASQVPVEAKKALPYFFRYTIDKARKLWFNMGNRRFYQLDLQTKQVTSIAVPATIQLRRAWDKPIAPMATDPEGHVWIVTDSLAMWYENDRWQPFQHPLRANNPASTSRLRISPYRTIEGEILQAVVDKQALWLATDTKGLYRVDRRNGQISSYKYDSKNPASLSSNQLFCLFDDPLDQTILWVGTFGSGLCRFDKRTGICRRFSTQTGLPNNVIYSAIPDQQGFLWIGTNQGLCRMDRRSFQTRTYTSEDGLLEDEFNRFHFLHLPNDLILMGGLDGIISFYPRQLKDDTYQPPYKSPIFN</sequence>
<evidence type="ECO:0008006" key="3">
    <source>
        <dbReference type="Google" id="ProtNLM"/>
    </source>
</evidence>
<dbReference type="InterPro" id="IPR015943">
    <property type="entry name" value="WD40/YVTN_repeat-like_dom_sf"/>
</dbReference>
<dbReference type="AlphaFoldDB" id="A0A327NRW3"/>
<dbReference type="Proteomes" id="UP000249016">
    <property type="component" value="Unassembled WGS sequence"/>
</dbReference>
<gene>
    <name evidence="1" type="ORF">HMF3257_30315</name>
</gene>
<dbReference type="InterPro" id="IPR011110">
    <property type="entry name" value="Reg_prop"/>
</dbReference>
<evidence type="ECO:0000313" key="2">
    <source>
        <dbReference type="Proteomes" id="UP000249016"/>
    </source>
</evidence>
<protein>
    <recommendedName>
        <fullName evidence="3">Transcriptional regulator</fullName>
    </recommendedName>
</protein>
<proteinExistence type="predicted"/>
<name>A0A327NRW3_9BACT</name>
<dbReference type="EMBL" id="QLII01000001">
    <property type="protein sequence ID" value="RAI77393.1"/>
    <property type="molecule type" value="Genomic_DNA"/>
</dbReference>
<evidence type="ECO:0000313" key="1">
    <source>
        <dbReference type="EMBL" id="RAI77393.1"/>
    </source>
</evidence>
<keyword evidence="2" id="KW-1185">Reference proteome</keyword>
<dbReference type="Gene3D" id="2.130.10.10">
    <property type="entry name" value="YVTN repeat-like/Quinoprotein amine dehydrogenase"/>
    <property type="match status" value="1"/>
</dbReference>
<comment type="caution">
    <text evidence="1">The sequence shown here is derived from an EMBL/GenBank/DDBJ whole genome shotgun (WGS) entry which is preliminary data.</text>
</comment>
<reference evidence="1 2" key="1">
    <citation type="submission" date="2018-06" db="EMBL/GenBank/DDBJ databases">
        <title>Spirosoma sp. HMF3257 Genome sequencing and assembly.</title>
        <authorList>
            <person name="Kang H."/>
            <person name="Cha I."/>
            <person name="Kim H."/>
            <person name="Kang J."/>
            <person name="Joh K."/>
        </authorList>
    </citation>
    <scope>NUCLEOTIDE SEQUENCE [LARGE SCALE GENOMIC DNA]</scope>
    <source>
        <strain evidence="1 2">HMF3257</strain>
    </source>
</reference>
<organism evidence="1 2">
    <name type="scientific">Spirosoma telluris</name>
    <dbReference type="NCBI Taxonomy" id="2183553"/>
    <lineage>
        <taxon>Bacteria</taxon>
        <taxon>Pseudomonadati</taxon>
        <taxon>Bacteroidota</taxon>
        <taxon>Cytophagia</taxon>
        <taxon>Cytophagales</taxon>
        <taxon>Cytophagaceae</taxon>
        <taxon>Spirosoma</taxon>
    </lineage>
</organism>
<accession>A0A327NRW3</accession>
<dbReference type="SUPFAM" id="SSF50998">
    <property type="entry name" value="Quinoprotein alcohol dehydrogenase-like"/>
    <property type="match status" value="1"/>
</dbReference>
<dbReference type="Pfam" id="PF07494">
    <property type="entry name" value="Reg_prop"/>
    <property type="match status" value="1"/>
</dbReference>